<dbReference type="InterPro" id="IPR046350">
    <property type="entry name" value="Cystatin_sf"/>
</dbReference>
<organism evidence="2 3">
    <name type="scientific">Rhipicephalus sanguineus</name>
    <name type="common">Brown dog tick</name>
    <name type="synonym">Ixodes sanguineus</name>
    <dbReference type="NCBI Taxonomy" id="34632"/>
    <lineage>
        <taxon>Eukaryota</taxon>
        <taxon>Metazoa</taxon>
        <taxon>Ecdysozoa</taxon>
        <taxon>Arthropoda</taxon>
        <taxon>Chelicerata</taxon>
        <taxon>Arachnida</taxon>
        <taxon>Acari</taxon>
        <taxon>Parasitiformes</taxon>
        <taxon>Ixodida</taxon>
        <taxon>Ixodoidea</taxon>
        <taxon>Ixodidae</taxon>
        <taxon>Rhipicephalinae</taxon>
        <taxon>Rhipicephalus</taxon>
        <taxon>Rhipicephalus</taxon>
    </lineage>
</organism>
<keyword evidence="3" id="KW-1185">Reference proteome</keyword>
<evidence type="ECO:0000313" key="3">
    <source>
        <dbReference type="Proteomes" id="UP000821837"/>
    </source>
</evidence>
<sequence length="172" mass="19542">MFKVTVLLLLCAAVIGMQRPVDMLRGCVTKPGKRPTPGECVLVPRRELRTNKVYMVLAEAVLQAHSNQSTASHLNTIFNITRVARQHLDDVSKGVLLLLEFFTVPSDCMRHSFYFASHCKPLTTKVNGICQARFFMHNDFTVLQDFWCGRVRSVRMRYISKASAITKSHVKE</sequence>
<evidence type="ECO:0000313" key="2">
    <source>
        <dbReference type="EMBL" id="KAH7971825.1"/>
    </source>
</evidence>
<reference evidence="2" key="1">
    <citation type="journal article" date="2020" name="Cell">
        <title>Large-Scale Comparative Analyses of Tick Genomes Elucidate Their Genetic Diversity and Vector Capacities.</title>
        <authorList>
            <consortium name="Tick Genome and Microbiome Consortium (TIGMIC)"/>
            <person name="Jia N."/>
            <person name="Wang J."/>
            <person name="Shi W."/>
            <person name="Du L."/>
            <person name="Sun Y."/>
            <person name="Zhan W."/>
            <person name="Jiang J.F."/>
            <person name="Wang Q."/>
            <person name="Zhang B."/>
            <person name="Ji P."/>
            <person name="Bell-Sakyi L."/>
            <person name="Cui X.M."/>
            <person name="Yuan T.T."/>
            <person name="Jiang B.G."/>
            <person name="Yang W.F."/>
            <person name="Lam T.T."/>
            <person name="Chang Q.C."/>
            <person name="Ding S.J."/>
            <person name="Wang X.J."/>
            <person name="Zhu J.G."/>
            <person name="Ruan X.D."/>
            <person name="Zhao L."/>
            <person name="Wei J.T."/>
            <person name="Ye R.Z."/>
            <person name="Que T.C."/>
            <person name="Du C.H."/>
            <person name="Zhou Y.H."/>
            <person name="Cheng J.X."/>
            <person name="Dai P.F."/>
            <person name="Guo W.B."/>
            <person name="Han X.H."/>
            <person name="Huang E.J."/>
            <person name="Li L.F."/>
            <person name="Wei W."/>
            <person name="Gao Y.C."/>
            <person name="Liu J.Z."/>
            <person name="Shao H.Z."/>
            <person name="Wang X."/>
            <person name="Wang C.C."/>
            <person name="Yang T.C."/>
            <person name="Huo Q.B."/>
            <person name="Li W."/>
            <person name="Chen H.Y."/>
            <person name="Chen S.E."/>
            <person name="Zhou L.G."/>
            <person name="Ni X.B."/>
            <person name="Tian J.H."/>
            <person name="Sheng Y."/>
            <person name="Liu T."/>
            <person name="Pan Y.S."/>
            <person name="Xia L.Y."/>
            <person name="Li J."/>
            <person name="Zhao F."/>
            <person name="Cao W.C."/>
        </authorList>
    </citation>
    <scope>NUCLEOTIDE SEQUENCE</scope>
    <source>
        <strain evidence="2">Rsan-2018</strain>
    </source>
</reference>
<evidence type="ECO:0000256" key="1">
    <source>
        <dbReference type="SAM" id="SignalP"/>
    </source>
</evidence>
<dbReference type="VEuPathDB" id="VectorBase:RSAN_035659"/>
<name>A0A9D4Q9N4_RHISA</name>
<dbReference type="EMBL" id="JABSTV010001247">
    <property type="protein sequence ID" value="KAH7971825.1"/>
    <property type="molecule type" value="Genomic_DNA"/>
</dbReference>
<dbReference type="AlphaFoldDB" id="A0A9D4Q9N4"/>
<feature type="chain" id="PRO_5039434703" evidence="1">
    <location>
        <begin position="17"/>
        <end position="172"/>
    </location>
</feature>
<feature type="signal peptide" evidence="1">
    <location>
        <begin position="1"/>
        <end position="16"/>
    </location>
</feature>
<proteinExistence type="predicted"/>
<accession>A0A9D4Q9N4</accession>
<dbReference type="Proteomes" id="UP000821837">
    <property type="component" value="Chromosome 11"/>
</dbReference>
<reference evidence="2" key="2">
    <citation type="submission" date="2021-09" db="EMBL/GenBank/DDBJ databases">
        <authorList>
            <person name="Jia N."/>
            <person name="Wang J."/>
            <person name="Shi W."/>
            <person name="Du L."/>
            <person name="Sun Y."/>
            <person name="Zhan W."/>
            <person name="Jiang J."/>
            <person name="Wang Q."/>
            <person name="Zhang B."/>
            <person name="Ji P."/>
            <person name="Sakyi L.B."/>
            <person name="Cui X."/>
            <person name="Yuan T."/>
            <person name="Jiang B."/>
            <person name="Yang W."/>
            <person name="Lam T.T.-Y."/>
            <person name="Chang Q."/>
            <person name="Ding S."/>
            <person name="Wang X."/>
            <person name="Zhu J."/>
            <person name="Ruan X."/>
            <person name="Zhao L."/>
            <person name="Wei J."/>
            <person name="Que T."/>
            <person name="Du C."/>
            <person name="Cheng J."/>
            <person name="Dai P."/>
            <person name="Han X."/>
            <person name="Huang E."/>
            <person name="Gao Y."/>
            <person name="Liu J."/>
            <person name="Shao H."/>
            <person name="Ye R."/>
            <person name="Li L."/>
            <person name="Wei W."/>
            <person name="Wang X."/>
            <person name="Wang C."/>
            <person name="Huo Q."/>
            <person name="Li W."/>
            <person name="Guo W."/>
            <person name="Chen H."/>
            <person name="Chen S."/>
            <person name="Zhou L."/>
            <person name="Zhou L."/>
            <person name="Ni X."/>
            <person name="Tian J."/>
            <person name="Zhou Y."/>
            <person name="Sheng Y."/>
            <person name="Liu T."/>
            <person name="Pan Y."/>
            <person name="Xia L."/>
            <person name="Li J."/>
            <person name="Zhao F."/>
            <person name="Cao W."/>
        </authorList>
    </citation>
    <scope>NUCLEOTIDE SEQUENCE</scope>
    <source>
        <strain evidence="2">Rsan-2018</strain>
        <tissue evidence="2">Larvae</tissue>
    </source>
</reference>
<gene>
    <name evidence="2" type="ORF">HPB52_003215</name>
</gene>
<keyword evidence="1" id="KW-0732">Signal</keyword>
<protein>
    <submittedName>
        <fullName evidence="2">Uncharacterized protein</fullName>
    </submittedName>
</protein>
<comment type="caution">
    <text evidence="2">The sequence shown here is derived from an EMBL/GenBank/DDBJ whole genome shotgun (WGS) entry which is preliminary data.</text>
</comment>
<dbReference type="SUPFAM" id="SSF54403">
    <property type="entry name" value="Cystatin/monellin"/>
    <property type="match status" value="1"/>
</dbReference>